<keyword evidence="3" id="KW-1185">Reference proteome</keyword>
<sequence>MKLKVGAGQIRIAFHESARFGDVGGQHAAALAHPGIQILADPHEVVDDGNAVARQFGRGADAGRHQQLRGAECSRGENDLLPRGKSMLRAAAPIADAGRAQAVEGDAGAECIGNDD</sequence>
<name>A0A2A2K2P8_9BILA</name>
<proteinExistence type="predicted"/>
<reference evidence="2 3" key="1">
    <citation type="journal article" date="2017" name="Curr. Biol.">
        <title>Genome architecture and evolution of a unichromosomal asexual nematode.</title>
        <authorList>
            <person name="Fradin H."/>
            <person name="Zegar C."/>
            <person name="Gutwein M."/>
            <person name="Lucas J."/>
            <person name="Kovtun M."/>
            <person name="Corcoran D."/>
            <person name="Baugh L.R."/>
            <person name="Kiontke K."/>
            <person name="Gunsalus K."/>
            <person name="Fitch D.H."/>
            <person name="Piano F."/>
        </authorList>
    </citation>
    <scope>NUCLEOTIDE SEQUENCE [LARGE SCALE GENOMIC DNA]</scope>
    <source>
        <strain evidence="2">PF1309</strain>
    </source>
</reference>
<protein>
    <submittedName>
        <fullName evidence="2">Uncharacterized protein</fullName>
    </submittedName>
</protein>
<organism evidence="2 3">
    <name type="scientific">Diploscapter pachys</name>
    <dbReference type="NCBI Taxonomy" id="2018661"/>
    <lineage>
        <taxon>Eukaryota</taxon>
        <taxon>Metazoa</taxon>
        <taxon>Ecdysozoa</taxon>
        <taxon>Nematoda</taxon>
        <taxon>Chromadorea</taxon>
        <taxon>Rhabditida</taxon>
        <taxon>Rhabditina</taxon>
        <taxon>Rhabditomorpha</taxon>
        <taxon>Rhabditoidea</taxon>
        <taxon>Rhabditidae</taxon>
        <taxon>Diploscapter</taxon>
    </lineage>
</organism>
<dbReference type="Proteomes" id="UP000218231">
    <property type="component" value="Unassembled WGS sequence"/>
</dbReference>
<dbReference type="EMBL" id="LIAE01009818">
    <property type="protein sequence ID" value="PAV68089.1"/>
    <property type="molecule type" value="Genomic_DNA"/>
</dbReference>
<evidence type="ECO:0000313" key="3">
    <source>
        <dbReference type="Proteomes" id="UP000218231"/>
    </source>
</evidence>
<evidence type="ECO:0000256" key="1">
    <source>
        <dbReference type="SAM" id="MobiDB-lite"/>
    </source>
</evidence>
<dbReference type="AlphaFoldDB" id="A0A2A2K2P8"/>
<feature type="region of interest" description="Disordered" evidence="1">
    <location>
        <begin position="58"/>
        <end position="79"/>
    </location>
</feature>
<gene>
    <name evidence="2" type="ORF">WR25_05687</name>
</gene>
<evidence type="ECO:0000313" key="2">
    <source>
        <dbReference type="EMBL" id="PAV68089.1"/>
    </source>
</evidence>
<comment type="caution">
    <text evidence="2">The sequence shown here is derived from an EMBL/GenBank/DDBJ whole genome shotgun (WGS) entry which is preliminary data.</text>
</comment>
<accession>A0A2A2K2P8</accession>